<dbReference type="AlphaFoldDB" id="X0B0X3"/>
<evidence type="ECO:0000313" key="2">
    <source>
        <dbReference type="Proteomes" id="UP000030663"/>
    </source>
</evidence>
<feature type="non-terminal residue" evidence="1">
    <location>
        <position position="48"/>
    </location>
</feature>
<organism evidence="1 2">
    <name type="scientific">Fusarium oxysporum f. sp. raphani 54005</name>
    <dbReference type="NCBI Taxonomy" id="1089458"/>
    <lineage>
        <taxon>Eukaryota</taxon>
        <taxon>Fungi</taxon>
        <taxon>Dikarya</taxon>
        <taxon>Ascomycota</taxon>
        <taxon>Pezizomycotina</taxon>
        <taxon>Sordariomycetes</taxon>
        <taxon>Hypocreomycetidae</taxon>
        <taxon>Hypocreales</taxon>
        <taxon>Nectriaceae</taxon>
        <taxon>Fusarium</taxon>
        <taxon>Fusarium oxysporum species complex</taxon>
    </lineage>
</organism>
<dbReference type="Proteomes" id="UP000030663">
    <property type="component" value="Unassembled WGS sequence"/>
</dbReference>
<reference evidence="1 2" key="1">
    <citation type="submission" date="2011-11" db="EMBL/GenBank/DDBJ databases">
        <title>The Genome Sequence of Fusarium oxysporum PHW815.</title>
        <authorList>
            <consortium name="The Broad Institute Genome Sequencing Platform"/>
            <person name="Ma L.-J."/>
            <person name="Gale L.R."/>
            <person name="Schwartz D.C."/>
            <person name="Zhou S."/>
            <person name="Corby-Kistler H."/>
            <person name="Young S.K."/>
            <person name="Zeng Q."/>
            <person name="Gargeya S."/>
            <person name="Fitzgerald M."/>
            <person name="Haas B."/>
            <person name="Abouelleil A."/>
            <person name="Alvarado L."/>
            <person name="Arachchi H.M."/>
            <person name="Berlin A."/>
            <person name="Brown A."/>
            <person name="Chapman S.B."/>
            <person name="Chen Z."/>
            <person name="Dunbar C."/>
            <person name="Freedman E."/>
            <person name="Gearin G."/>
            <person name="Goldberg J."/>
            <person name="Griggs A."/>
            <person name="Gujja S."/>
            <person name="Heiman D."/>
            <person name="Howarth C."/>
            <person name="Larson L."/>
            <person name="Lui A."/>
            <person name="MacDonald P.J.P."/>
            <person name="Montmayeur A."/>
            <person name="Murphy C."/>
            <person name="Neiman D."/>
            <person name="Pearson M."/>
            <person name="Priest M."/>
            <person name="Roberts A."/>
            <person name="Saif S."/>
            <person name="Shea T."/>
            <person name="Shenoy N."/>
            <person name="Sisk P."/>
            <person name="Stolte C."/>
            <person name="Sykes S."/>
            <person name="Wortman J."/>
            <person name="Nusbaum C."/>
            <person name="Birren B."/>
        </authorList>
    </citation>
    <scope>NUCLEOTIDE SEQUENCE [LARGE SCALE GENOMIC DNA]</scope>
    <source>
        <strain evidence="1 2">54005</strain>
    </source>
</reference>
<keyword evidence="2" id="KW-1185">Reference proteome</keyword>
<proteinExistence type="predicted"/>
<dbReference type="EMBL" id="KI979850">
    <property type="protein sequence ID" value="EXK75745.1"/>
    <property type="molecule type" value="Genomic_DNA"/>
</dbReference>
<feature type="non-terminal residue" evidence="1">
    <location>
        <position position="1"/>
    </location>
</feature>
<sequence>TVLMTLPCITSFVVPLDGSRGPGSWDSLATSQGKQASSSIWTAEYIST</sequence>
<name>X0B0X3_FUSOX</name>
<protein>
    <submittedName>
        <fullName evidence="1">Uncharacterized protein</fullName>
    </submittedName>
</protein>
<dbReference type="HOGENOM" id="CLU_3299460_0_0_1"/>
<evidence type="ECO:0000313" key="1">
    <source>
        <dbReference type="EMBL" id="EXK75745.1"/>
    </source>
</evidence>
<gene>
    <name evidence="1" type="ORF">FOQG_19489</name>
</gene>
<accession>X0B0X3</accession>